<dbReference type="InterPro" id="IPR005018">
    <property type="entry name" value="DOMON_domain"/>
</dbReference>
<dbReference type="SMART" id="SM00664">
    <property type="entry name" value="DoH"/>
    <property type="match status" value="1"/>
</dbReference>
<dbReference type="Pfam" id="PF00685">
    <property type="entry name" value="Sulfotransfer_1"/>
    <property type="match status" value="1"/>
</dbReference>
<dbReference type="InterPro" id="IPR027417">
    <property type="entry name" value="P-loop_NTPase"/>
</dbReference>
<evidence type="ECO:0000313" key="4">
    <source>
        <dbReference type="EMBL" id="KAL2746288.1"/>
    </source>
</evidence>
<protein>
    <recommendedName>
        <fullName evidence="6">Sulfotransferase domain-containing protein</fullName>
    </recommendedName>
</protein>
<feature type="domain" description="DM13" evidence="3">
    <location>
        <begin position="460"/>
        <end position="564"/>
    </location>
</feature>
<evidence type="ECO:0000313" key="5">
    <source>
        <dbReference type="Proteomes" id="UP001607303"/>
    </source>
</evidence>
<dbReference type="InterPro" id="IPR045266">
    <property type="entry name" value="DOH_DOMON"/>
</dbReference>
<evidence type="ECO:0000259" key="3">
    <source>
        <dbReference type="PROSITE" id="PS51549"/>
    </source>
</evidence>
<evidence type="ECO:0000256" key="1">
    <source>
        <dbReference type="ARBA" id="ARBA00022737"/>
    </source>
</evidence>
<name>A0ABD2CMF1_VESMC</name>
<dbReference type="SUPFAM" id="SSF52540">
    <property type="entry name" value="P-loop containing nucleoside triphosphate hydrolases"/>
    <property type="match status" value="1"/>
</dbReference>
<dbReference type="AlphaFoldDB" id="A0ABD2CMF1"/>
<evidence type="ECO:0008006" key="6">
    <source>
        <dbReference type="Google" id="ProtNLM"/>
    </source>
</evidence>
<evidence type="ECO:0000259" key="2">
    <source>
        <dbReference type="PROSITE" id="PS50836"/>
    </source>
</evidence>
<dbReference type="Proteomes" id="UP001607303">
    <property type="component" value="Unassembled WGS sequence"/>
</dbReference>
<dbReference type="CDD" id="cd09631">
    <property type="entry name" value="DOMON_DOH"/>
    <property type="match status" value="1"/>
</dbReference>
<keyword evidence="5" id="KW-1185">Reference proteome</keyword>
<proteinExistence type="predicted"/>
<dbReference type="InterPro" id="IPR000863">
    <property type="entry name" value="Sulfotransferase_dom"/>
</dbReference>
<dbReference type="PROSITE" id="PS51549">
    <property type="entry name" value="DM13"/>
    <property type="match status" value="2"/>
</dbReference>
<feature type="domain" description="DM13" evidence="3">
    <location>
        <begin position="344"/>
        <end position="451"/>
    </location>
</feature>
<comment type="caution">
    <text evidence="4">The sequence shown here is derived from an EMBL/GenBank/DDBJ whole genome shotgun (WGS) entry which is preliminary data.</text>
</comment>
<feature type="domain" description="DOMON" evidence="2">
    <location>
        <begin position="591"/>
        <end position="724"/>
    </location>
</feature>
<dbReference type="PROSITE" id="PS50836">
    <property type="entry name" value="DOMON"/>
    <property type="match status" value="1"/>
</dbReference>
<organism evidence="4 5">
    <name type="scientific">Vespula maculifrons</name>
    <name type="common">Eastern yellow jacket</name>
    <name type="synonym">Wasp</name>
    <dbReference type="NCBI Taxonomy" id="7453"/>
    <lineage>
        <taxon>Eukaryota</taxon>
        <taxon>Metazoa</taxon>
        <taxon>Ecdysozoa</taxon>
        <taxon>Arthropoda</taxon>
        <taxon>Hexapoda</taxon>
        <taxon>Insecta</taxon>
        <taxon>Pterygota</taxon>
        <taxon>Neoptera</taxon>
        <taxon>Endopterygota</taxon>
        <taxon>Hymenoptera</taxon>
        <taxon>Apocrita</taxon>
        <taxon>Aculeata</taxon>
        <taxon>Vespoidea</taxon>
        <taxon>Vespidae</taxon>
        <taxon>Vespinae</taxon>
        <taxon>Vespula</taxon>
    </lineage>
</organism>
<accession>A0ABD2CMF1</accession>
<dbReference type="Pfam" id="PF03351">
    <property type="entry name" value="DOMON"/>
    <property type="match status" value="1"/>
</dbReference>
<dbReference type="PANTHER" id="PTHR24036:SF16">
    <property type="entry name" value="KNICKKOPF"/>
    <property type="match status" value="1"/>
</dbReference>
<dbReference type="PANTHER" id="PTHR24036">
    <property type="entry name" value="SKELETOR-RELATED"/>
    <property type="match status" value="1"/>
</dbReference>
<reference evidence="4 5" key="1">
    <citation type="journal article" date="2024" name="Ann. Entomol. Soc. Am.">
        <title>Genomic analyses of the southern and eastern yellowjacket wasps (Hymenoptera: Vespidae) reveal evolutionary signatures of social life.</title>
        <authorList>
            <person name="Catto M.A."/>
            <person name="Caine P.B."/>
            <person name="Orr S.E."/>
            <person name="Hunt B.G."/>
            <person name="Goodisman M.A.D."/>
        </authorList>
    </citation>
    <scope>NUCLEOTIDE SEQUENCE [LARGE SCALE GENOMIC DNA]</scope>
    <source>
        <strain evidence="4">232</strain>
        <tissue evidence="4">Head and thorax</tissue>
    </source>
</reference>
<dbReference type="EMBL" id="JAYRBN010000037">
    <property type="protein sequence ID" value="KAL2746288.1"/>
    <property type="molecule type" value="Genomic_DNA"/>
</dbReference>
<keyword evidence="1" id="KW-0677">Repeat</keyword>
<dbReference type="Gene3D" id="3.40.50.300">
    <property type="entry name" value="P-loop containing nucleotide triphosphate hydrolases"/>
    <property type="match status" value="1"/>
</dbReference>
<dbReference type="InterPro" id="IPR019545">
    <property type="entry name" value="DM13_domain"/>
</dbReference>
<dbReference type="SMART" id="SM00686">
    <property type="entry name" value="DM13"/>
    <property type="match status" value="2"/>
</dbReference>
<gene>
    <name evidence="4" type="ORF">V1477_004658</name>
</gene>
<dbReference type="InterPro" id="IPR052126">
    <property type="entry name" value="Spindle_Org/Thrombomodulin"/>
</dbReference>
<dbReference type="Pfam" id="PF10517">
    <property type="entry name" value="DM13"/>
    <property type="match status" value="2"/>
</dbReference>
<sequence length="1005" mass="114869">MAPQIDNTNGTLDRILKEKFTSEFRSGYITVEGVCLPERYQHFAEQIENFEVRDDDVWVCTFPKTGTTWTQEMVWCIGNDLDFEGAKQLLFERFPFLEVSIIYDFEKFMLDIPNSLNLEVMQNSVNFIKNQPSPRYIKTHLPFHLLPRQLRMGKKKARIINVVRNPKDTCISYFHHGRHLEGYRGDFDEFCQLFLGGKLAYAPYWEHVLGYWNKRNDMNILFLKYEDMKSCFRKRSRLQDLPSIIKKTATFLNKRITDDEVQTLATHLSFANMKENPSVNYKETIENYKKIKLIITDGTFIRSGEVNQWKGKLSPDMIEKFDELTKKILHPVGLAEENDEEYRGKYLGRLNAYHHQVSGELYAVDEYTLLLTTFNYDGNGADTFFWAGASNRPGPQGFIVPDEWGKTNILGRYFNRDFTLTLPDNKKITDIKWFAVYDLASQNTFGDVYIPEEFDPPAPQKISQLSKRSHDVSSESIVILDSKTISIPQFTYDGTGNDTYFWVGLGPQPSSKGTKVPDDLDPLRAYKKEDIIIQLPGEMTVFNVDWLSVFDVKTKSNYGSIIIPDGLNVPPSLVKIVKHTQSLPNCVQLHKRYQVSWEIFGPQITIQLAGQVAEDEYMAFGLSGSDSSSQMEGADVTIAYMDGTRGYATDYNITAKAPCGKVLGQYKGVCKDELLGGLDSNQLYTAVRENGINTITYRRTLNSSDPGDKEYPTDKLAYIIWALGRLDENMEPNFHDLYPKSDLRLELSRQEPENTCMDFTEDNEKLVIPWEKAEIFDRSIRTFKATIGPSGGKKGYQGITGQTSMGYAWYIEGQLIPELYLRRGLTYNFVVYGGNNPHSSNLYHPLIITDEPHGGYDRLSDIAQSKIRVLAGVEFTRRGRPRPTAVGPLCLSKHDSRDRRLDDDFLSFKKFNRSLIYVCEPGEGGILEVTPNTSWPDVVYYNSFTHANMGWKIYVVDAYSRSEAILHNLSLTVGIVAVEEKAQQLWPGIKLSLKSSICFAPHHHE</sequence>